<dbReference type="SUPFAM" id="SSF49452">
    <property type="entry name" value="Starch-binding domain-like"/>
    <property type="match status" value="1"/>
</dbReference>
<evidence type="ECO:0000256" key="6">
    <source>
        <dbReference type="ARBA" id="ARBA00023237"/>
    </source>
</evidence>
<dbReference type="Pfam" id="PF25183">
    <property type="entry name" value="OMP_b-brl_4"/>
    <property type="match status" value="2"/>
</dbReference>
<dbReference type="InterPro" id="IPR057601">
    <property type="entry name" value="Oar-like_b-barrel"/>
</dbReference>
<evidence type="ECO:0000256" key="7">
    <source>
        <dbReference type="SAM" id="SignalP"/>
    </source>
</evidence>
<evidence type="ECO:0000256" key="1">
    <source>
        <dbReference type="ARBA" id="ARBA00004571"/>
    </source>
</evidence>
<accession>A0ABM7Q9B3</accession>
<dbReference type="InterPro" id="IPR010917">
    <property type="entry name" value="TonB_rcpt_CS"/>
</dbReference>
<dbReference type="Gene3D" id="2.40.170.20">
    <property type="entry name" value="TonB-dependent receptor, beta-barrel domain"/>
    <property type="match status" value="1"/>
</dbReference>
<evidence type="ECO:0000256" key="4">
    <source>
        <dbReference type="ARBA" id="ARBA00022692"/>
    </source>
</evidence>
<dbReference type="Pfam" id="PF13620">
    <property type="entry name" value="CarboxypepD_reg"/>
    <property type="match status" value="1"/>
</dbReference>
<dbReference type="Proteomes" id="UP000681317">
    <property type="component" value="Chromosome"/>
</dbReference>
<protein>
    <submittedName>
        <fullName evidence="9">Membrane protein</fullName>
    </submittedName>
</protein>
<evidence type="ECO:0000313" key="9">
    <source>
        <dbReference type="EMBL" id="BCT94038.1"/>
    </source>
</evidence>
<dbReference type="PANTHER" id="PTHR30069:SF46">
    <property type="entry name" value="OAR PROTEIN"/>
    <property type="match status" value="1"/>
</dbReference>
<proteinExistence type="predicted"/>
<reference evidence="9 10" key="1">
    <citation type="submission" date="2021-03" db="EMBL/GenBank/DDBJ databases">
        <title>Complete Genome Sequences of Two Lysobacter Strains Isolated from Sea Water (Lysobacter caseinilyticus) and Soil (Lysobacter helvus) in South Korea.</title>
        <authorList>
            <person name="Watanabe Y."/>
            <person name="Arakawa K."/>
        </authorList>
    </citation>
    <scope>NUCLEOTIDE SEQUENCE [LARGE SCALE GENOMIC DNA]</scope>
    <source>
        <strain evidence="9 10">KVB24</strain>
    </source>
</reference>
<name>A0ABM7Q9B3_9GAMM</name>
<feature type="signal peptide" evidence="7">
    <location>
        <begin position="1"/>
        <end position="31"/>
    </location>
</feature>
<keyword evidence="5" id="KW-0472">Membrane</keyword>
<dbReference type="EMBL" id="AP024545">
    <property type="protein sequence ID" value="BCT94038.1"/>
    <property type="molecule type" value="Genomic_DNA"/>
</dbReference>
<dbReference type="PROSITE" id="PS01156">
    <property type="entry name" value="TONB_DEPENDENT_REC_2"/>
    <property type="match status" value="1"/>
</dbReference>
<evidence type="ECO:0000256" key="3">
    <source>
        <dbReference type="ARBA" id="ARBA00022452"/>
    </source>
</evidence>
<dbReference type="InterPro" id="IPR013784">
    <property type="entry name" value="Carb-bd-like_fold"/>
</dbReference>
<dbReference type="PANTHER" id="PTHR30069">
    <property type="entry name" value="TONB-DEPENDENT OUTER MEMBRANE RECEPTOR"/>
    <property type="match status" value="1"/>
</dbReference>
<dbReference type="RefSeq" id="WP_213434934.1">
    <property type="nucleotide sequence ID" value="NZ_AP024545.1"/>
</dbReference>
<gene>
    <name evidence="9" type="ORF">LYSCAS_30620</name>
</gene>
<evidence type="ECO:0000256" key="5">
    <source>
        <dbReference type="ARBA" id="ARBA00023136"/>
    </source>
</evidence>
<feature type="domain" description="TonB-dependent transporter Oar-like beta-barrel" evidence="8">
    <location>
        <begin position="237"/>
        <end position="308"/>
    </location>
</feature>
<keyword evidence="10" id="KW-1185">Reference proteome</keyword>
<dbReference type="InterPro" id="IPR039426">
    <property type="entry name" value="TonB-dep_rcpt-like"/>
</dbReference>
<evidence type="ECO:0000259" key="8">
    <source>
        <dbReference type="Pfam" id="PF25183"/>
    </source>
</evidence>
<keyword evidence="4" id="KW-0812">Transmembrane</keyword>
<keyword evidence="7" id="KW-0732">Signal</keyword>
<keyword evidence="2" id="KW-0813">Transport</keyword>
<keyword evidence="3" id="KW-1134">Transmembrane beta strand</keyword>
<dbReference type="SUPFAM" id="SSF56935">
    <property type="entry name" value="Porins"/>
    <property type="match status" value="1"/>
</dbReference>
<sequence>MKPRTIHRPTPRLLAVALASCVLALGAPAFAQSTSATLRGAATASTRVTATNTATGLSRSVQAGADGNYILAGLPPGVYRVDVEGGQSRTVTLSVGQNVTLNVAGGPAQLQSVEVVGAVQETRTSEVATYVTPKKIESLPQSSRNFLSFADTVPGVIFDTGNDDSTKLRSGAQNSNGVNVFIDGVGQKNYVLKGGISGQDSSRGNPFPQLAVGEYKVITSNYKAEYDQISSAAVTAVTKSGTNDFGGSVFWDRTSDFWRSMTPAEERAGVEANTHTEQYGMSVGGPILKDRLFYFVTYEGKSIDSPRTITPGQMYGGFALPANLQQFTGPLSSPFDEDLWFGKLTWQPDGDNLVELSLKQRNETEITGIGGQDTFDYGTSKQNDSTRVDLRWQYNQEQWLNDAHITFENEQWSPRATTIGPGFRFTGTTGDPFQGAVLNVGGGRDFQDKGQKGWSLQDDFSYFGFEGHTMKAGFKYKTIDINAFEQQPYNPQYSVDLPEQIFLGNNSFGTYVPWRVQFGAQVPGSPSRDITTKAKQFGIYFQDDWQVTEKLMLNLGLRWDYERSPGYENYVTPPNLVAALRAWPNIHGPNVDYNIENYISDGNNRDAFTGAWQPRLGFSYDLFADERHVIFGGAGRTYDRNLWDYLALEQSKSTFPTYELRFNTPTHPCNPATDAQCFTFNSSFYDPNTLYGIVAATPNLGAEVNLINNDLKTPYSDQFSLGMRNSFGVWGQEWQLSTTYVHIVSKDGIVFSLGNRWPDGSFRNPAVPGATWGNQPFGFPIPGFGTLIKADNGIETKLNQFLVSLEKTYTTDSPWSITFAYTYSDSKENRFNAANSDEHYLFDYPSLDNQPFLMSVGVPKNRLVVSGFMDTIWDMTFSGKLTVSSPYPKDSVNCHDTTSFNNCFFDEFVPDGTYGFKQLDLALRKSFDTQTSFTPWVRVDVLNVFDWHNWTDYDTWRGGPVPDFNPTFGDQNGYNIQGPPRTFKLSVGFDF</sequence>
<evidence type="ECO:0000313" key="10">
    <source>
        <dbReference type="Proteomes" id="UP000681317"/>
    </source>
</evidence>
<keyword evidence="6" id="KW-0998">Cell outer membrane</keyword>
<evidence type="ECO:0000256" key="2">
    <source>
        <dbReference type="ARBA" id="ARBA00022448"/>
    </source>
</evidence>
<organism evidence="9 10">
    <name type="scientific">Noviluteimonas caseinilytica</name>
    <dbReference type="NCBI Taxonomy" id="2675101"/>
    <lineage>
        <taxon>Bacteria</taxon>
        <taxon>Pseudomonadati</taxon>
        <taxon>Pseudomonadota</taxon>
        <taxon>Gammaproteobacteria</taxon>
        <taxon>Lysobacterales</taxon>
        <taxon>Lysobacteraceae</taxon>
        <taxon>Noviluteimonas</taxon>
    </lineage>
</organism>
<feature type="chain" id="PRO_5045155790" evidence="7">
    <location>
        <begin position="32"/>
        <end position="991"/>
    </location>
</feature>
<comment type="subcellular location">
    <subcellularLocation>
        <location evidence="1">Cell outer membrane</location>
        <topology evidence="1">Multi-pass membrane protein</topology>
    </subcellularLocation>
</comment>
<dbReference type="InterPro" id="IPR036942">
    <property type="entry name" value="Beta-barrel_TonB_sf"/>
</dbReference>
<feature type="domain" description="TonB-dependent transporter Oar-like beta-barrel" evidence="8">
    <location>
        <begin position="325"/>
        <end position="835"/>
    </location>
</feature>